<dbReference type="InterPro" id="IPR036779">
    <property type="entry name" value="LysM_dom_sf"/>
</dbReference>
<dbReference type="InterPro" id="IPR035986">
    <property type="entry name" value="PKD_dom_sf"/>
</dbReference>
<dbReference type="Pfam" id="PF13529">
    <property type="entry name" value="Peptidase_C39_2"/>
    <property type="match status" value="1"/>
</dbReference>
<keyword evidence="1" id="KW-1133">Transmembrane helix</keyword>
<dbReference type="RefSeq" id="WP_420069781.1">
    <property type="nucleotide sequence ID" value="NZ_JBCHKQ010000003.1"/>
</dbReference>
<dbReference type="CDD" id="cd00146">
    <property type="entry name" value="PKD"/>
    <property type="match status" value="1"/>
</dbReference>
<dbReference type="Gene3D" id="3.10.350.10">
    <property type="entry name" value="LysM domain"/>
    <property type="match status" value="1"/>
</dbReference>
<dbReference type="PROSITE" id="PS51782">
    <property type="entry name" value="LYSM"/>
    <property type="match status" value="1"/>
</dbReference>
<dbReference type="EMBL" id="JBCHKQ010000003">
    <property type="protein sequence ID" value="MEM5948330.1"/>
    <property type="molecule type" value="Genomic_DNA"/>
</dbReference>
<gene>
    <name evidence="4" type="ORF">WKV44_07215</name>
</gene>
<keyword evidence="1" id="KW-0812">Transmembrane</keyword>
<dbReference type="InterPro" id="IPR000601">
    <property type="entry name" value="PKD_dom"/>
</dbReference>
<evidence type="ECO:0000313" key="4">
    <source>
        <dbReference type="EMBL" id="MEM5948330.1"/>
    </source>
</evidence>
<proteinExistence type="predicted"/>
<organism evidence="4 5">
    <name type="scientific">Rarispira pelagica</name>
    <dbReference type="NCBI Taxonomy" id="3141764"/>
    <lineage>
        <taxon>Bacteria</taxon>
        <taxon>Pseudomonadati</taxon>
        <taxon>Spirochaetota</taxon>
        <taxon>Spirochaetia</taxon>
        <taxon>Winmispirales</taxon>
        <taxon>Winmispiraceae</taxon>
        <taxon>Rarispira</taxon>
    </lineage>
</organism>
<reference evidence="4 5" key="1">
    <citation type="submission" date="2024-03" db="EMBL/GenBank/DDBJ databases">
        <title>Ignisphaera cupida sp. nov., a hyperthermophilic hydrolytic archaeon from a hot spring of Kamchatka, and proposal of Ignisphaeraceae fam. nov.</title>
        <authorList>
            <person name="Podosokorskaya O.A."/>
            <person name="Elcheninov A.G."/>
            <person name="Maltseva A.I."/>
            <person name="Zayulina K.S."/>
            <person name="Novikov A."/>
            <person name="Merkel A.Y."/>
        </authorList>
    </citation>
    <scope>NUCLEOTIDE SEQUENCE [LARGE SCALE GENOMIC DNA]</scope>
    <source>
        <strain evidence="4 5">38H-sp</strain>
    </source>
</reference>
<dbReference type="Pfam" id="PF18911">
    <property type="entry name" value="PKD_4"/>
    <property type="match status" value="1"/>
</dbReference>
<feature type="domain" description="PKD" evidence="2">
    <location>
        <begin position="243"/>
        <end position="303"/>
    </location>
</feature>
<dbReference type="SUPFAM" id="SSF54106">
    <property type="entry name" value="LysM domain"/>
    <property type="match status" value="1"/>
</dbReference>
<evidence type="ECO:0000259" key="2">
    <source>
        <dbReference type="PROSITE" id="PS50093"/>
    </source>
</evidence>
<feature type="transmembrane region" description="Helical" evidence="1">
    <location>
        <begin position="44"/>
        <end position="63"/>
    </location>
</feature>
<keyword evidence="1" id="KW-0472">Membrane</keyword>
<dbReference type="InterPro" id="IPR013783">
    <property type="entry name" value="Ig-like_fold"/>
</dbReference>
<accession>A0ABU9UCE1</accession>
<dbReference type="SMART" id="SM00257">
    <property type="entry name" value="LysM"/>
    <property type="match status" value="1"/>
</dbReference>
<comment type="caution">
    <text evidence="4">The sequence shown here is derived from an EMBL/GenBank/DDBJ whole genome shotgun (WGS) entry which is preliminary data.</text>
</comment>
<dbReference type="InterPro" id="IPR022409">
    <property type="entry name" value="PKD/Chitinase_dom"/>
</dbReference>
<name>A0ABU9UCE1_9SPIR</name>
<evidence type="ECO:0000259" key="3">
    <source>
        <dbReference type="PROSITE" id="PS51782"/>
    </source>
</evidence>
<evidence type="ECO:0000313" key="5">
    <source>
        <dbReference type="Proteomes" id="UP001466331"/>
    </source>
</evidence>
<dbReference type="InterPro" id="IPR039564">
    <property type="entry name" value="Peptidase_C39-like"/>
</dbReference>
<sequence>MMWLFDEEVKKRPSFAKKKRNKKHINPMGQSMNTDLYKKVFKKISYYVGNFFVFILRLMWSFFKKVPWGIVSTVLIVAFAISIVVYSVTASDLPPDSVSAQLASATSEPSFSEPPEAVILSSEDEIKSLDVLGAGAQKQDRIEDIEYVIRSGETLSEIAFSYDIDADILAAYNGIENYNYIKAGDKIKIPSYVTEKKFRISYKRQKTKEALKKLPLNIAYTIIDDGDQNGSTITVQFALKDITGDAIKEAKWDFGDGNKAAKLEPAHNYRSPGVYDVRLVAVASDGTVYDSGVVKVDVPDPTVLHSSQNTRFITLPNPDDDFSFPGKVIMVAGYSSVESSPVKIIDTAAGATTVSFEKPGYYGITVEEQEGNQYYSVFVSPVPSMHVDASLDTRVLGVNWYRTQFNTGTSSNCGPASASMAIGWATGEYFSVYNVRQIVGWKGDGATSFADLLKAIRVRGINDAAIVRLRDFNDLKEVIDNGDVAIILIHTGGISMVKGNPATDLFGKYYNDSVGHYIVVKGYSLDGKYLVINDPIPSDWASNSWRYPDGISMIGRNRYFSTQEVFNSLRTYNMIVVPRKK</sequence>
<feature type="transmembrane region" description="Helical" evidence="1">
    <location>
        <begin position="70"/>
        <end position="89"/>
    </location>
</feature>
<feature type="domain" description="LysM" evidence="3">
    <location>
        <begin position="145"/>
        <end position="189"/>
    </location>
</feature>
<dbReference type="Gene3D" id="2.60.40.10">
    <property type="entry name" value="Immunoglobulins"/>
    <property type="match status" value="1"/>
</dbReference>
<keyword evidence="5" id="KW-1185">Reference proteome</keyword>
<dbReference type="Proteomes" id="UP001466331">
    <property type="component" value="Unassembled WGS sequence"/>
</dbReference>
<dbReference type="SUPFAM" id="SSF49299">
    <property type="entry name" value="PKD domain"/>
    <property type="match status" value="1"/>
</dbReference>
<dbReference type="Pfam" id="PF01476">
    <property type="entry name" value="LysM"/>
    <property type="match status" value="1"/>
</dbReference>
<dbReference type="SMART" id="SM00089">
    <property type="entry name" value="PKD"/>
    <property type="match status" value="1"/>
</dbReference>
<dbReference type="InterPro" id="IPR018392">
    <property type="entry name" value="LysM"/>
</dbReference>
<dbReference type="Gene3D" id="3.90.70.10">
    <property type="entry name" value="Cysteine proteinases"/>
    <property type="match status" value="1"/>
</dbReference>
<evidence type="ECO:0000256" key="1">
    <source>
        <dbReference type="SAM" id="Phobius"/>
    </source>
</evidence>
<protein>
    <submittedName>
        <fullName evidence="4">LysM peptidoglycan-binding domain-containing protein</fullName>
    </submittedName>
</protein>
<dbReference type="PROSITE" id="PS50093">
    <property type="entry name" value="PKD"/>
    <property type="match status" value="1"/>
</dbReference>